<evidence type="ECO:0000313" key="1">
    <source>
        <dbReference type="EMBL" id="CAB1418792.1"/>
    </source>
</evidence>
<organism evidence="1 2">
    <name type="scientific">Pleuronectes platessa</name>
    <name type="common">European plaice</name>
    <dbReference type="NCBI Taxonomy" id="8262"/>
    <lineage>
        <taxon>Eukaryota</taxon>
        <taxon>Metazoa</taxon>
        <taxon>Chordata</taxon>
        <taxon>Craniata</taxon>
        <taxon>Vertebrata</taxon>
        <taxon>Euteleostomi</taxon>
        <taxon>Actinopterygii</taxon>
        <taxon>Neopterygii</taxon>
        <taxon>Teleostei</taxon>
        <taxon>Neoteleostei</taxon>
        <taxon>Acanthomorphata</taxon>
        <taxon>Carangaria</taxon>
        <taxon>Pleuronectiformes</taxon>
        <taxon>Pleuronectoidei</taxon>
        <taxon>Pleuronectidae</taxon>
        <taxon>Pleuronectes</taxon>
    </lineage>
</organism>
<name>A0A9N7TTS1_PLEPL</name>
<comment type="caution">
    <text evidence="1">The sequence shown here is derived from an EMBL/GenBank/DDBJ whole genome shotgun (WGS) entry which is preliminary data.</text>
</comment>
<gene>
    <name evidence="1" type="ORF">PLEPLA_LOCUS6618</name>
</gene>
<dbReference type="EMBL" id="CADEAL010000340">
    <property type="protein sequence ID" value="CAB1418792.1"/>
    <property type="molecule type" value="Genomic_DNA"/>
</dbReference>
<keyword evidence="2" id="KW-1185">Reference proteome</keyword>
<sequence length="157" mass="18134">DRRTLTRNQVCWDLRADPKIFERRLAKAQSSSEEQDFKMKAAVCAVLLLLTLYQAEALRCKYCFSNYGYELCDWDYSVTCSKFAPMCVRFLYTRRGGSFRWCATKKMCDAFENENVVCAFLLLLTLYQGTACIPLPHEAGHYRASGGTQTLLHQRRV</sequence>
<dbReference type="AlphaFoldDB" id="A0A9N7TTS1"/>
<protein>
    <submittedName>
        <fullName evidence="1">Uncharacterized protein</fullName>
    </submittedName>
</protein>
<dbReference type="Proteomes" id="UP001153269">
    <property type="component" value="Unassembled WGS sequence"/>
</dbReference>
<proteinExistence type="predicted"/>
<feature type="non-terminal residue" evidence="1">
    <location>
        <position position="157"/>
    </location>
</feature>
<accession>A0A9N7TTS1</accession>
<evidence type="ECO:0000313" key="2">
    <source>
        <dbReference type="Proteomes" id="UP001153269"/>
    </source>
</evidence>
<reference evidence="1" key="1">
    <citation type="submission" date="2020-03" db="EMBL/GenBank/DDBJ databases">
        <authorList>
            <person name="Weist P."/>
        </authorList>
    </citation>
    <scope>NUCLEOTIDE SEQUENCE</scope>
</reference>